<organism evidence="1 2">
    <name type="scientific">Frankia alni (strain DSM 45986 / CECT 9034 / ACN14a)</name>
    <dbReference type="NCBI Taxonomy" id="326424"/>
    <lineage>
        <taxon>Bacteria</taxon>
        <taxon>Bacillati</taxon>
        <taxon>Actinomycetota</taxon>
        <taxon>Actinomycetes</taxon>
        <taxon>Frankiales</taxon>
        <taxon>Frankiaceae</taxon>
        <taxon>Frankia</taxon>
    </lineage>
</organism>
<reference evidence="1 2" key="1">
    <citation type="journal article" date="2007" name="Genome Res.">
        <title>Genome characteristics of facultatively symbiotic Frankia sp. strains reflect host range and host plant biogeography.</title>
        <authorList>
            <person name="Normand P."/>
            <person name="Lapierre P."/>
            <person name="Tisa L.S."/>
            <person name="Gogarten J.P."/>
            <person name="Alloisio N."/>
            <person name="Bagnarol E."/>
            <person name="Bassi C.A."/>
            <person name="Berry A.M."/>
            <person name="Bickhart D.M."/>
            <person name="Choisne N."/>
            <person name="Couloux A."/>
            <person name="Cournoyer B."/>
            <person name="Cruveiller S."/>
            <person name="Daubin V."/>
            <person name="Demange N."/>
            <person name="Francino M.P."/>
            <person name="Goltsman E."/>
            <person name="Huang Y."/>
            <person name="Kopp O.R."/>
            <person name="Labarre L."/>
            <person name="Lapidus A."/>
            <person name="Lavire C."/>
            <person name="Marechal J."/>
            <person name="Martinez M."/>
            <person name="Mastronunzio J.E."/>
            <person name="Mullin B.C."/>
            <person name="Niemann J."/>
            <person name="Pujic P."/>
            <person name="Rawnsley T."/>
            <person name="Rouy Z."/>
            <person name="Schenowitz C."/>
            <person name="Sellstedt A."/>
            <person name="Tavares F."/>
            <person name="Tomkins J.P."/>
            <person name="Vallenet D."/>
            <person name="Valverde C."/>
            <person name="Wall L.G."/>
            <person name="Wang Y."/>
            <person name="Medigue C."/>
            <person name="Benson D.R."/>
        </authorList>
    </citation>
    <scope>NUCLEOTIDE SEQUENCE [LARGE SCALE GENOMIC DNA]</scope>
    <source>
        <strain evidence="2">DSM 45986 / CECT 9034 / ACN14a</strain>
    </source>
</reference>
<evidence type="ECO:0000313" key="2">
    <source>
        <dbReference type="Proteomes" id="UP000000657"/>
    </source>
</evidence>
<name>Q0RL75_FRAAA</name>
<evidence type="ECO:0000313" key="1">
    <source>
        <dbReference type="EMBL" id="CAJ61730.1"/>
    </source>
</evidence>
<dbReference type="RefSeq" id="WP_011604235.1">
    <property type="nucleotide sequence ID" value="NC_008278.1"/>
</dbReference>
<sequence>MITLLGSATWHNGHVDGAIRDIRRPLPEDGLLSGAVLRMGDPDAGPVVAMSIEGRIFPRKAPVHLHKSDSFRMALGEPIRVGGTSYAHGEFRLQRADAFYGPEYWTDEVGTNQLLLMADRRGLKPYLTDAQLQRLADTALADDVSLEGVAMLPRDADVPHAIANSFGAVLRPSHFDAGFTDTTRWSTLGDGSRLAAVALGHRESGVLLLCWDRPAGAAALPAFRLGTDLVRLVVEGSCHIDDPGAGGVELGRLGFRLQQEGTWHGASRSGPAGSKELWIVADRRAWPPLTAAGPAEGPLAEAGAEVAALTSRLASAA</sequence>
<dbReference type="STRING" id="326424.FRAAL3086"/>
<dbReference type="KEGG" id="fal:FRAAL3086"/>
<protein>
    <submittedName>
        <fullName evidence="1">Uncharacterized protein</fullName>
    </submittedName>
</protein>
<dbReference type="OrthoDB" id="3216163at2"/>
<accession>Q0RL75</accession>
<gene>
    <name evidence="1" type="ordered locus">FRAAL3086</name>
</gene>
<dbReference type="EMBL" id="CT573213">
    <property type="protein sequence ID" value="CAJ61730.1"/>
    <property type="molecule type" value="Genomic_DNA"/>
</dbReference>
<keyword evidence="2" id="KW-1185">Reference proteome</keyword>
<dbReference type="HOGENOM" id="CLU_879272_0_0_11"/>
<dbReference type="Proteomes" id="UP000000657">
    <property type="component" value="Chromosome"/>
</dbReference>
<proteinExistence type="predicted"/>
<dbReference type="AlphaFoldDB" id="Q0RL75"/>